<dbReference type="EMBL" id="JAODUO010000117">
    <property type="protein sequence ID" value="KAK2189004.1"/>
    <property type="molecule type" value="Genomic_DNA"/>
</dbReference>
<dbReference type="GO" id="GO:0000226">
    <property type="term" value="P:microtubule cytoskeleton organization"/>
    <property type="evidence" value="ECO:0007669"/>
    <property type="project" value="TreeGrafter"/>
</dbReference>
<reference evidence="12" key="1">
    <citation type="journal article" date="2023" name="Mol. Biol. Evol.">
        <title>Third-Generation Sequencing Reveals the Adaptive Role of the Epigenome in Three Deep-Sea Polychaetes.</title>
        <authorList>
            <person name="Perez M."/>
            <person name="Aroh O."/>
            <person name="Sun Y."/>
            <person name="Lan Y."/>
            <person name="Juniper S.K."/>
            <person name="Young C.R."/>
            <person name="Angers B."/>
            <person name="Qian P.Y."/>
        </authorList>
    </citation>
    <scope>NUCLEOTIDE SEQUENCE</scope>
    <source>
        <strain evidence="12">R07B-5</strain>
    </source>
</reference>
<keyword evidence="8" id="KW-0460">Magnesium</keyword>
<keyword evidence="13" id="KW-1185">Reference proteome</keyword>
<dbReference type="InterPro" id="IPR008271">
    <property type="entry name" value="Ser/Thr_kinase_AS"/>
</dbReference>
<evidence type="ECO:0000259" key="11">
    <source>
        <dbReference type="PROSITE" id="PS50011"/>
    </source>
</evidence>
<dbReference type="PROSITE" id="PS00108">
    <property type="entry name" value="PROTEIN_KINASE_ST"/>
    <property type="match status" value="1"/>
</dbReference>
<comment type="cofactor">
    <cofactor evidence="1">
        <name>Mg(2+)</name>
        <dbReference type="ChEBI" id="CHEBI:18420"/>
    </cofactor>
</comment>
<sequence>MSHADEQGGKSVLETHGYILSKTIGQGSYATVKTNLVSLSSSSSSCMCSYLSRVLTEAYSETHHSVVAIKIISKRRAPPDYLRKFLPREIDVVKTLKHPFLVLFLQCIETTQRVYIIMEHASKGDLLSRIRDLGKIDEHQAGVWFTQLVSAIEYCHSRGVVHRDLKCENLLLDQFNVLKVTDFGFARGGMKPTRGTYPLSQTYCGSYAYASPEILTGTPYVPQMADIWSMGVVLYVMVFGRLPFDDSNHRKLLKQVTEGPIFPETDKVSRDCRIFIKKLLSRLELRLSVSQIQSDGWFKRFPPPGTVLWKPTSNRSRQSTS</sequence>
<dbReference type="GO" id="GO:0030154">
    <property type="term" value="P:cell differentiation"/>
    <property type="evidence" value="ECO:0007669"/>
    <property type="project" value="UniProtKB-KW"/>
</dbReference>
<dbReference type="Gene3D" id="1.10.510.10">
    <property type="entry name" value="Transferase(Phosphotransferase) domain 1"/>
    <property type="match status" value="1"/>
</dbReference>
<evidence type="ECO:0000313" key="13">
    <source>
        <dbReference type="Proteomes" id="UP001209878"/>
    </source>
</evidence>
<dbReference type="GO" id="GO:0050321">
    <property type="term" value="F:tau-protein kinase activity"/>
    <property type="evidence" value="ECO:0007669"/>
    <property type="project" value="TreeGrafter"/>
</dbReference>
<gene>
    <name evidence="12" type="ORF">NP493_118g05003</name>
</gene>
<dbReference type="GO" id="GO:0005737">
    <property type="term" value="C:cytoplasm"/>
    <property type="evidence" value="ECO:0007669"/>
    <property type="project" value="TreeGrafter"/>
</dbReference>
<dbReference type="PIRSF" id="PIRSF000654">
    <property type="entry name" value="Integrin-linked_kinase"/>
    <property type="match status" value="1"/>
</dbReference>
<dbReference type="PANTHER" id="PTHR24346:SF102">
    <property type="entry name" value="TESTIS-SPECIFIC SERINE_THREONINE-PROTEIN KINASE 1"/>
    <property type="match status" value="1"/>
</dbReference>
<dbReference type="SUPFAM" id="SSF56112">
    <property type="entry name" value="Protein kinase-like (PK-like)"/>
    <property type="match status" value="1"/>
</dbReference>
<dbReference type="InterPro" id="IPR011009">
    <property type="entry name" value="Kinase-like_dom_sf"/>
</dbReference>
<keyword evidence="9" id="KW-0832">Ubl conjugation</keyword>
<organism evidence="12 13">
    <name type="scientific">Ridgeia piscesae</name>
    <name type="common">Tubeworm</name>
    <dbReference type="NCBI Taxonomy" id="27915"/>
    <lineage>
        <taxon>Eukaryota</taxon>
        <taxon>Metazoa</taxon>
        <taxon>Spiralia</taxon>
        <taxon>Lophotrochozoa</taxon>
        <taxon>Annelida</taxon>
        <taxon>Polychaeta</taxon>
        <taxon>Sedentaria</taxon>
        <taxon>Canalipalpata</taxon>
        <taxon>Sabellida</taxon>
        <taxon>Siboglinidae</taxon>
        <taxon>Ridgeia</taxon>
    </lineage>
</organism>
<evidence type="ECO:0000256" key="10">
    <source>
        <dbReference type="ARBA" id="ARBA00022871"/>
    </source>
</evidence>
<evidence type="ECO:0000256" key="8">
    <source>
        <dbReference type="ARBA" id="ARBA00022842"/>
    </source>
</evidence>
<dbReference type="Pfam" id="PF00069">
    <property type="entry name" value="Pkinase"/>
    <property type="match status" value="1"/>
</dbReference>
<evidence type="ECO:0000256" key="9">
    <source>
        <dbReference type="ARBA" id="ARBA00022843"/>
    </source>
</evidence>
<dbReference type="GO" id="GO:0035556">
    <property type="term" value="P:intracellular signal transduction"/>
    <property type="evidence" value="ECO:0007669"/>
    <property type="project" value="TreeGrafter"/>
</dbReference>
<keyword evidence="7" id="KW-0067">ATP-binding</keyword>
<protein>
    <recommendedName>
        <fullName evidence="11">Protein kinase domain-containing protein</fullName>
    </recommendedName>
</protein>
<dbReference type="Proteomes" id="UP001209878">
    <property type="component" value="Unassembled WGS sequence"/>
</dbReference>
<keyword evidence="6" id="KW-0221">Differentiation</keyword>
<keyword evidence="2" id="KW-0217">Developmental protein</keyword>
<evidence type="ECO:0000256" key="7">
    <source>
        <dbReference type="ARBA" id="ARBA00022840"/>
    </source>
</evidence>
<dbReference type="GO" id="GO:0005524">
    <property type="term" value="F:ATP binding"/>
    <property type="evidence" value="ECO:0007669"/>
    <property type="project" value="UniProtKB-KW"/>
</dbReference>
<keyword evidence="5" id="KW-0547">Nucleotide-binding</keyword>
<keyword evidence="4" id="KW-0479">Metal-binding</keyword>
<dbReference type="PANTHER" id="PTHR24346">
    <property type="entry name" value="MAP/MICROTUBULE AFFINITY-REGULATING KINASE"/>
    <property type="match status" value="1"/>
</dbReference>
<comment type="caution">
    <text evidence="12">The sequence shown here is derived from an EMBL/GenBank/DDBJ whole genome shotgun (WGS) entry which is preliminary data.</text>
</comment>
<dbReference type="SMART" id="SM00220">
    <property type="entry name" value="S_TKc"/>
    <property type="match status" value="1"/>
</dbReference>
<evidence type="ECO:0000256" key="4">
    <source>
        <dbReference type="ARBA" id="ARBA00022723"/>
    </source>
</evidence>
<evidence type="ECO:0000256" key="3">
    <source>
        <dbReference type="ARBA" id="ARBA00022553"/>
    </source>
</evidence>
<accession>A0AAD9UGZ1</accession>
<dbReference type="FunFam" id="1.10.510.10:FF:000658">
    <property type="entry name" value="Protein CBG12184"/>
    <property type="match status" value="1"/>
</dbReference>
<evidence type="ECO:0000256" key="2">
    <source>
        <dbReference type="ARBA" id="ARBA00022473"/>
    </source>
</evidence>
<dbReference type="InterPro" id="IPR000719">
    <property type="entry name" value="Prot_kinase_dom"/>
</dbReference>
<dbReference type="GO" id="GO:0000287">
    <property type="term" value="F:magnesium ion binding"/>
    <property type="evidence" value="ECO:0007669"/>
    <property type="project" value="UniProtKB-ARBA"/>
</dbReference>
<name>A0AAD9UGZ1_RIDPI</name>
<evidence type="ECO:0000256" key="1">
    <source>
        <dbReference type="ARBA" id="ARBA00001946"/>
    </source>
</evidence>
<evidence type="ECO:0000256" key="6">
    <source>
        <dbReference type="ARBA" id="ARBA00022782"/>
    </source>
</evidence>
<feature type="domain" description="Protein kinase" evidence="11">
    <location>
        <begin position="18"/>
        <end position="298"/>
    </location>
</feature>
<evidence type="ECO:0000313" key="12">
    <source>
        <dbReference type="EMBL" id="KAK2189004.1"/>
    </source>
</evidence>
<dbReference type="GO" id="GO:0007283">
    <property type="term" value="P:spermatogenesis"/>
    <property type="evidence" value="ECO:0007669"/>
    <property type="project" value="UniProtKB-KW"/>
</dbReference>
<evidence type="ECO:0000256" key="5">
    <source>
        <dbReference type="ARBA" id="ARBA00022741"/>
    </source>
</evidence>
<keyword evidence="10" id="KW-0744">Spermatogenesis</keyword>
<proteinExistence type="predicted"/>
<dbReference type="AlphaFoldDB" id="A0AAD9UGZ1"/>
<dbReference type="PROSITE" id="PS50011">
    <property type="entry name" value="PROTEIN_KINASE_DOM"/>
    <property type="match status" value="1"/>
</dbReference>
<keyword evidence="3" id="KW-0597">Phosphoprotein</keyword>